<dbReference type="SMART" id="SM01058">
    <property type="entry name" value="CarD_TRCF"/>
    <property type="match status" value="1"/>
</dbReference>
<keyword evidence="3" id="KW-0227">DNA damage</keyword>
<evidence type="ECO:0000259" key="9">
    <source>
        <dbReference type="PROSITE" id="PS51192"/>
    </source>
</evidence>
<dbReference type="SUPFAM" id="SSF141259">
    <property type="entry name" value="CarD-like"/>
    <property type="match status" value="1"/>
</dbReference>
<dbReference type="InterPro" id="IPR003711">
    <property type="entry name" value="CarD-like/TRCF_RID"/>
</dbReference>
<keyword evidence="1" id="KW-0963">Cytoplasm</keyword>
<feature type="domain" description="Helicase ATP-binding" evidence="9">
    <location>
        <begin position="301"/>
        <end position="462"/>
    </location>
</feature>
<organism evidence="11 12">
    <name type="scientific">Candidatus Portnoybacteria bacterium CG_4_10_14_0_2_um_filter_39_11</name>
    <dbReference type="NCBI Taxonomy" id="1974797"/>
    <lineage>
        <taxon>Bacteria</taxon>
        <taxon>Candidatus Portnoyibacteriota</taxon>
    </lineage>
</organism>
<evidence type="ECO:0000313" key="11">
    <source>
        <dbReference type="EMBL" id="PIZ70962.1"/>
    </source>
</evidence>
<dbReference type="InterPro" id="IPR027417">
    <property type="entry name" value="P-loop_NTPase"/>
</dbReference>
<evidence type="ECO:0000256" key="4">
    <source>
        <dbReference type="ARBA" id="ARBA00022801"/>
    </source>
</evidence>
<dbReference type="CDD" id="cd17991">
    <property type="entry name" value="DEXHc_TRCF"/>
    <property type="match status" value="1"/>
</dbReference>
<evidence type="ECO:0000256" key="5">
    <source>
        <dbReference type="ARBA" id="ARBA00022806"/>
    </source>
</evidence>
<dbReference type="Gene3D" id="3.40.50.11180">
    <property type="match status" value="1"/>
</dbReference>
<dbReference type="Gene3D" id="3.40.50.300">
    <property type="entry name" value="P-loop containing nucleotide triphosphate hydrolases"/>
    <property type="match status" value="2"/>
</dbReference>
<evidence type="ECO:0000313" key="12">
    <source>
        <dbReference type="Proteomes" id="UP000231071"/>
    </source>
</evidence>
<evidence type="ECO:0000256" key="8">
    <source>
        <dbReference type="ARBA" id="ARBA00023204"/>
    </source>
</evidence>
<dbReference type="Pfam" id="PF00271">
    <property type="entry name" value="Helicase_C"/>
    <property type="match status" value="1"/>
</dbReference>
<dbReference type="Gene3D" id="2.40.10.170">
    <property type="match status" value="1"/>
</dbReference>
<dbReference type="GO" id="GO:0003678">
    <property type="term" value="F:DNA helicase activity"/>
    <property type="evidence" value="ECO:0007669"/>
    <property type="project" value="TreeGrafter"/>
</dbReference>
<dbReference type="InterPro" id="IPR001650">
    <property type="entry name" value="Helicase_C-like"/>
</dbReference>
<dbReference type="SMART" id="SM00490">
    <property type="entry name" value="HELICc"/>
    <property type="match status" value="1"/>
</dbReference>
<evidence type="ECO:0008006" key="13">
    <source>
        <dbReference type="Google" id="ProtNLM"/>
    </source>
</evidence>
<dbReference type="GO" id="GO:0016787">
    <property type="term" value="F:hydrolase activity"/>
    <property type="evidence" value="ECO:0007669"/>
    <property type="project" value="UniProtKB-KW"/>
</dbReference>
<dbReference type="InterPro" id="IPR041471">
    <property type="entry name" value="UvrB_inter"/>
</dbReference>
<dbReference type="Pfam" id="PF02559">
    <property type="entry name" value="CarD_TRCF_RID"/>
    <property type="match status" value="1"/>
</dbReference>
<dbReference type="AlphaFoldDB" id="A0A2M7UIC2"/>
<dbReference type="PANTHER" id="PTHR47964:SF1">
    <property type="entry name" value="ATP-DEPENDENT DNA HELICASE HOMOLOG RECG, CHLOROPLASTIC"/>
    <property type="match status" value="1"/>
</dbReference>
<dbReference type="Pfam" id="PF00270">
    <property type="entry name" value="DEAD"/>
    <property type="match status" value="1"/>
</dbReference>
<dbReference type="Gene3D" id="3.30.2060.10">
    <property type="entry name" value="Penicillin-binding protein 1b domain"/>
    <property type="match status" value="1"/>
</dbReference>
<evidence type="ECO:0000256" key="6">
    <source>
        <dbReference type="ARBA" id="ARBA00022840"/>
    </source>
</evidence>
<dbReference type="Proteomes" id="UP000231071">
    <property type="component" value="Unassembled WGS sequence"/>
</dbReference>
<dbReference type="InterPro" id="IPR014001">
    <property type="entry name" value="Helicase_ATP-bd"/>
</dbReference>
<gene>
    <name evidence="11" type="ORF">COY09_01790</name>
</gene>
<comment type="caution">
    <text evidence="11">The sequence shown here is derived from an EMBL/GenBank/DDBJ whole genome shotgun (WGS) entry which is preliminary data.</text>
</comment>
<dbReference type="InterPro" id="IPR047112">
    <property type="entry name" value="RecG/Mfd"/>
</dbReference>
<proteinExistence type="predicted"/>
<keyword evidence="4" id="KW-0378">Hydrolase</keyword>
<keyword evidence="2" id="KW-0547">Nucleotide-binding</keyword>
<reference evidence="12" key="1">
    <citation type="submission" date="2017-09" db="EMBL/GenBank/DDBJ databases">
        <title>Depth-based differentiation of microbial function through sediment-hosted aquifers and enrichment of novel symbionts in the deep terrestrial subsurface.</title>
        <authorList>
            <person name="Probst A.J."/>
            <person name="Ladd B."/>
            <person name="Jarett J.K."/>
            <person name="Geller-Mcgrath D.E."/>
            <person name="Sieber C.M.K."/>
            <person name="Emerson J.B."/>
            <person name="Anantharaman K."/>
            <person name="Thomas B.C."/>
            <person name="Malmstrom R."/>
            <person name="Stieglmeier M."/>
            <person name="Klingl A."/>
            <person name="Woyke T."/>
            <person name="Ryan C.M."/>
            <person name="Banfield J.F."/>
        </authorList>
    </citation>
    <scope>NUCLEOTIDE SEQUENCE [LARGE SCALE GENOMIC DNA]</scope>
</reference>
<dbReference type="PROSITE" id="PS51192">
    <property type="entry name" value="HELICASE_ATP_BIND_1"/>
    <property type="match status" value="1"/>
</dbReference>
<dbReference type="InterPro" id="IPR036101">
    <property type="entry name" value="CarD-like/TRCF_RID_sf"/>
</dbReference>
<dbReference type="PANTHER" id="PTHR47964">
    <property type="entry name" value="ATP-DEPENDENT DNA HELICASE HOMOLOG RECG, CHLOROPLASTIC"/>
    <property type="match status" value="1"/>
</dbReference>
<keyword evidence="7" id="KW-0238">DNA-binding</keyword>
<dbReference type="InterPro" id="IPR011545">
    <property type="entry name" value="DEAD/DEAH_box_helicase_dom"/>
</dbReference>
<dbReference type="SUPFAM" id="SSF52540">
    <property type="entry name" value="P-loop containing nucleoside triphosphate hydrolases"/>
    <property type="match status" value="3"/>
</dbReference>
<evidence type="ECO:0000256" key="2">
    <source>
        <dbReference type="ARBA" id="ARBA00022741"/>
    </source>
</evidence>
<feature type="domain" description="Helicase C-terminal" evidence="10">
    <location>
        <begin position="483"/>
        <end position="637"/>
    </location>
</feature>
<evidence type="ECO:0000256" key="1">
    <source>
        <dbReference type="ARBA" id="ARBA00022490"/>
    </source>
</evidence>
<keyword evidence="8" id="KW-0234">DNA repair</keyword>
<evidence type="ECO:0000256" key="3">
    <source>
        <dbReference type="ARBA" id="ARBA00022763"/>
    </source>
</evidence>
<keyword evidence="5" id="KW-0347">Helicase</keyword>
<name>A0A2M7UIC2_9BACT</name>
<dbReference type="GO" id="GO:0005524">
    <property type="term" value="F:ATP binding"/>
    <property type="evidence" value="ECO:0007669"/>
    <property type="project" value="UniProtKB-KW"/>
</dbReference>
<accession>A0A2M7UIC2</accession>
<dbReference type="Pfam" id="PF17757">
    <property type="entry name" value="UvrB_inter"/>
    <property type="match status" value="1"/>
</dbReference>
<dbReference type="SMART" id="SM00487">
    <property type="entry name" value="DEXDc"/>
    <property type="match status" value="1"/>
</dbReference>
<evidence type="ECO:0000256" key="7">
    <source>
        <dbReference type="ARBA" id="ARBA00023125"/>
    </source>
</evidence>
<dbReference type="GO" id="GO:0006281">
    <property type="term" value="P:DNA repair"/>
    <property type="evidence" value="ECO:0007669"/>
    <property type="project" value="UniProtKB-KW"/>
</dbReference>
<protein>
    <recommendedName>
        <fullName evidence="13">TRCF</fullName>
    </recommendedName>
</protein>
<dbReference type="GO" id="GO:0003677">
    <property type="term" value="F:DNA binding"/>
    <property type="evidence" value="ECO:0007669"/>
    <property type="project" value="UniProtKB-KW"/>
</dbReference>
<keyword evidence="6" id="KW-0067">ATP-binding</keyword>
<dbReference type="EMBL" id="PFOI01000029">
    <property type="protein sequence ID" value="PIZ70962.1"/>
    <property type="molecule type" value="Genomic_DNA"/>
</dbReference>
<evidence type="ECO:0000259" key="10">
    <source>
        <dbReference type="PROSITE" id="PS51194"/>
    </source>
</evidence>
<dbReference type="PROSITE" id="PS51194">
    <property type="entry name" value="HELICASE_CTER"/>
    <property type="match status" value="1"/>
</dbReference>
<sequence length="676" mass="77222">MLPDKDIMKYLIIPRLTPYFLSKPVLWFRENRPQLKNLAKKPWAKNQVLILDQNQIINPLNLLRQLAELGYQKTQRTAAPGQFSHRGSVIDIFALGHNHPWRLDFIGNCLEQIITLSVKENSPDDWTALINRRVNKRKTPIENTVKHGDYLVHLDHGIGRFIGFKNEPTRNSQPATHDSQLAPLKKTLLTGRTTRYFVIEYAQKDKLFVPVELSDKLNLYFGFNRPTVHRLGGTLWSKIKKRVSQDTINLAKELLKIYAERETSPGFVYESDNAQSQELADDFPYQETADQKQTLTEIIMDMESPYKMDRLVCGDVGFGKTEIALRAVFKAVMSSKQVAILAPTTILANQHYHNFKKRLGRFAINVAMLSRLQNKHTQKNIINQIGQGQTDIIIGTHRLLSKDIQFKNIGLVIIDEEQRFGVRQKEKFKKTRANIDVLSLSATPIPRTLYLSLSNLREVSLIQTPPPGRLPIKTFIQKYDCQTIKKAILQEFDRGGQVYFLHNRVQTIDLVRQKLSAILGHQAKIGIIHGRLPENELINTMNKFRNREINLLLATTIIENGLDLPNANTLIVEDATRLGLSQAYQIRGRIGRSTTQAYAYFLYRPKNLTNIAQRRLKALQEAETLGSGYEIAKRDLEIRGAGNILGREQAGHINAVGLNLYCQMINEAVRQLKNQS</sequence>